<feature type="domain" description="ELYS-like" evidence="3">
    <location>
        <begin position="48"/>
        <end position="266"/>
    </location>
</feature>
<gene>
    <name evidence="4" type="primary">ELYS</name>
    <name evidence="4" type="ORF">LSUE1_G005116</name>
</gene>
<evidence type="ECO:0000256" key="2">
    <source>
        <dbReference type="ARBA" id="ARBA00023242"/>
    </source>
</evidence>
<dbReference type="EMBL" id="QGMK01000928">
    <property type="protein sequence ID" value="TVY75870.1"/>
    <property type="molecule type" value="Genomic_DNA"/>
</dbReference>
<dbReference type="GO" id="GO:0005634">
    <property type="term" value="C:nucleus"/>
    <property type="evidence" value="ECO:0007669"/>
    <property type="project" value="UniProtKB-SubCell"/>
</dbReference>
<evidence type="ECO:0000256" key="1">
    <source>
        <dbReference type="ARBA" id="ARBA00004123"/>
    </source>
</evidence>
<accession>A0A8T9C4Z9</accession>
<comment type="subcellular location">
    <subcellularLocation>
        <location evidence="1">Nucleus</location>
    </subcellularLocation>
</comment>
<sequence>MAPYQSRDSSTIFNYQNFDDVFAEIPDCAYDEEVVHEIEQNKKDLEGLFIDKVMKLMGIKRPAKFYPPKTNGDLRNLHKAIVESSGAEQSKISALYYVLLNIDLPTEKRVWSGHFEERAFLPPKYSIFMKGIWHLDRREFQVALQYLTHPSLIPTFPDEILELLVRKANGDFSLALAYYHTVQPALTQSSAIQCLFRAIAASSVTEAFYFSRGQPEHTKRHLFEFLISLVINNSPKTTIADRSVELVNLPLTQEEEAWFQEYLLHGDGRGLSKSKDTLMMRKIGTGKFTESLSVKVGNRTVGGLDWRSLSEAIKDGLGPRSST</sequence>
<keyword evidence="5" id="KW-1185">Reference proteome</keyword>
<dbReference type="Pfam" id="PF13934">
    <property type="entry name" value="ELYS"/>
    <property type="match status" value="1"/>
</dbReference>
<dbReference type="Proteomes" id="UP000469558">
    <property type="component" value="Unassembled WGS sequence"/>
</dbReference>
<reference evidence="4 5" key="1">
    <citation type="submission" date="2018-05" db="EMBL/GenBank/DDBJ databases">
        <title>Genome sequencing and assembly of the regulated plant pathogen Lachnellula willkommii and related sister species for the development of diagnostic species identification markers.</title>
        <authorList>
            <person name="Giroux E."/>
            <person name="Bilodeau G."/>
        </authorList>
    </citation>
    <scope>NUCLEOTIDE SEQUENCE [LARGE SCALE GENOMIC DNA]</scope>
    <source>
        <strain evidence="4 5">CBS 268.59</strain>
    </source>
</reference>
<evidence type="ECO:0000259" key="3">
    <source>
        <dbReference type="Pfam" id="PF13934"/>
    </source>
</evidence>
<organism evidence="4 5">
    <name type="scientific">Lachnellula suecica</name>
    <dbReference type="NCBI Taxonomy" id="602035"/>
    <lineage>
        <taxon>Eukaryota</taxon>
        <taxon>Fungi</taxon>
        <taxon>Dikarya</taxon>
        <taxon>Ascomycota</taxon>
        <taxon>Pezizomycotina</taxon>
        <taxon>Leotiomycetes</taxon>
        <taxon>Helotiales</taxon>
        <taxon>Lachnaceae</taxon>
        <taxon>Lachnellula</taxon>
    </lineage>
</organism>
<comment type="caution">
    <text evidence="4">The sequence shown here is derived from an EMBL/GenBank/DDBJ whole genome shotgun (WGS) entry which is preliminary data.</text>
</comment>
<evidence type="ECO:0000313" key="4">
    <source>
        <dbReference type="EMBL" id="TVY75870.1"/>
    </source>
</evidence>
<dbReference type="InterPro" id="IPR025151">
    <property type="entry name" value="ELYS_dom"/>
</dbReference>
<dbReference type="AlphaFoldDB" id="A0A8T9C4Z9"/>
<dbReference type="OrthoDB" id="20729at2759"/>
<evidence type="ECO:0000313" key="5">
    <source>
        <dbReference type="Proteomes" id="UP000469558"/>
    </source>
</evidence>
<proteinExistence type="predicted"/>
<protein>
    <submittedName>
        <fullName evidence="4">Protein ELYS</fullName>
    </submittedName>
</protein>
<keyword evidence="2" id="KW-0539">Nucleus</keyword>
<name>A0A8T9C4Z9_9HELO</name>